<organism evidence="4 5">
    <name type="scientific">Fomitopsis schrenkii</name>
    <name type="common">Brown rot fungus</name>
    <dbReference type="NCBI Taxonomy" id="2126942"/>
    <lineage>
        <taxon>Eukaryota</taxon>
        <taxon>Fungi</taxon>
        <taxon>Dikarya</taxon>
        <taxon>Basidiomycota</taxon>
        <taxon>Agaricomycotina</taxon>
        <taxon>Agaricomycetes</taxon>
        <taxon>Polyporales</taxon>
        <taxon>Fomitopsis</taxon>
    </lineage>
</organism>
<dbReference type="eggNOG" id="ENOG502SI1K">
    <property type="taxonomic scope" value="Eukaryota"/>
</dbReference>
<dbReference type="InParanoid" id="S8FS26"/>
<dbReference type="AlphaFoldDB" id="S8FS26"/>
<protein>
    <recommendedName>
        <fullName evidence="3">N-acetyltransferase domain-containing protein</fullName>
    </recommendedName>
</protein>
<keyword evidence="2" id="KW-0012">Acyltransferase</keyword>
<dbReference type="HOGENOM" id="CLU_059210_0_0_1"/>
<dbReference type="EMBL" id="KE504128">
    <property type="protein sequence ID" value="EPT04036.1"/>
    <property type="molecule type" value="Genomic_DNA"/>
</dbReference>
<evidence type="ECO:0000256" key="1">
    <source>
        <dbReference type="ARBA" id="ARBA00022679"/>
    </source>
</evidence>
<dbReference type="InterPro" id="IPR000182">
    <property type="entry name" value="GNAT_dom"/>
</dbReference>
<dbReference type="InterPro" id="IPR016181">
    <property type="entry name" value="Acyl_CoA_acyltransferase"/>
</dbReference>
<accession>S8FS26</accession>
<dbReference type="Pfam" id="PF08445">
    <property type="entry name" value="FR47"/>
    <property type="match status" value="1"/>
</dbReference>
<dbReference type="Proteomes" id="UP000015241">
    <property type="component" value="Unassembled WGS sequence"/>
</dbReference>
<sequence>MPSNVPSYMVEVYRTARSLPKDVWEALHANPRGSNVILPYAKQARQSPEHPNVWLVCSTSRPGSCTPSVDFILSCTGGPLGSYPLFIYTPIPTIQLAPSYYVPRMHSLIRKLQQSVPPERVFSVFALDPLSRCFASIWAQVSGIKLHQDPEYYAAKLTYCNVDTLQTGHLSPLRDVTYDLRLARESDVKNVAELCHGFATTSEPFTLTTTEAMTEASLLIKKGQVWVHEICAPRQRPEIASIVAVTRTSDTVAGITKVYTNPRWRQRGCAERLVRHVCQELLRTKESIILYVAHNNPTAAKVYHRVGFVGLSEDEEPVEGVDSWLELGFDQKKVELGHW</sequence>
<keyword evidence="5" id="KW-1185">Reference proteome</keyword>
<dbReference type="InterPro" id="IPR013653">
    <property type="entry name" value="GCN5-like_dom"/>
</dbReference>
<name>S8FS26_FOMSC</name>
<dbReference type="PANTHER" id="PTHR43420">
    <property type="entry name" value="ACETYLTRANSFERASE"/>
    <property type="match status" value="1"/>
</dbReference>
<evidence type="ECO:0000256" key="2">
    <source>
        <dbReference type="ARBA" id="ARBA00023315"/>
    </source>
</evidence>
<reference evidence="4 5" key="1">
    <citation type="journal article" date="2012" name="Science">
        <title>The Paleozoic origin of enzymatic lignin decomposition reconstructed from 31 fungal genomes.</title>
        <authorList>
            <person name="Floudas D."/>
            <person name="Binder M."/>
            <person name="Riley R."/>
            <person name="Barry K."/>
            <person name="Blanchette R.A."/>
            <person name="Henrissat B."/>
            <person name="Martinez A.T."/>
            <person name="Otillar R."/>
            <person name="Spatafora J.W."/>
            <person name="Yadav J.S."/>
            <person name="Aerts A."/>
            <person name="Benoit I."/>
            <person name="Boyd A."/>
            <person name="Carlson A."/>
            <person name="Copeland A."/>
            <person name="Coutinho P.M."/>
            <person name="de Vries R.P."/>
            <person name="Ferreira P."/>
            <person name="Findley K."/>
            <person name="Foster B."/>
            <person name="Gaskell J."/>
            <person name="Glotzer D."/>
            <person name="Gorecki P."/>
            <person name="Heitman J."/>
            <person name="Hesse C."/>
            <person name="Hori C."/>
            <person name="Igarashi K."/>
            <person name="Jurgens J.A."/>
            <person name="Kallen N."/>
            <person name="Kersten P."/>
            <person name="Kohler A."/>
            <person name="Kuees U."/>
            <person name="Kumar T.K.A."/>
            <person name="Kuo A."/>
            <person name="LaButti K."/>
            <person name="Larrondo L.F."/>
            <person name="Lindquist E."/>
            <person name="Ling A."/>
            <person name="Lombard V."/>
            <person name="Lucas S."/>
            <person name="Lundell T."/>
            <person name="Martin R."/>
            <person name="McLaughlin D.J."/>
            <person name="Morgenstern I."/>
            <person name="Morin E."/>
            <person name="Murat C."/>
            <person name="Nagy L.G."/>
            <person name="Nolan M."/>
            <person name="Ohm R.A."/>
            <person name="Patyshakuliyeva A."/>
            <person name="Rokas A."/>
            <person name="Ruiz-Duenas F.J."/>
            <person name="Sabat G."/>
            <person name="Salamov A."/>
            <person name="Samejima M."/>
            <person name="Schmutz J."/>
            <person name="Slot J.C."/>
            <person name="St John F."/>
            <person name="Stenlid J."/>
            <person name="Sun H."/>
            <person name="Sun S."/>
            <person name="Syed K."/>
            <person name="Tsang A."/>
            <person name="Wiebenga A."/>
            <person name="Young D."/>
            <person name="Pisabarro A."/>
            <person name="Eastwood D.C."/>
            <person name="Martin F."/>
            <person name="Cullen D."/>
            <person name="Grigoriev I.V."/>
            <person name="Hibbett D.S."/>
        </authorList>
    </citation>
    <scope>NUCLEOTIDE SEQUENCE</scope>
    <source>
        <strain evidence="5">FP-58527</strain>
    </source>
</reference>
<gene>
    <name evidence="4" type="ORF">FOMPIDRAFT_1141500</name>
</gene>
<dbReference type="OrthoDB" id="5372118at2759"/>
<proteinExistence type="predicted"/>
<feature type="domain" description="N-acetyltransferase" evidence="3">
    <location>
        <begin position="178"/>
        <end position="330"/>
    </location>
</feature>
<dbReference type="PANTHER" id="PTHR43420:SF12">
    <property type="entry name" value="N-ACETYLTRANSFERASE DOMAIN-CONTAINING PROTEIN"/>
    <property type="match status" value="1"/>
</dbReference>
<dbReference type="GO" id="GO:0016747">
    <property type="term" value="F:acyltransferase activity, transferring groups other than amino-acyl groups"/>
    <property type="evidence" value="ECO:0007669"/>
    <property type="project" value="InterPro"/>
</dbReference>
<evidence type="ECO:0000313" key="4">
    <source>
        <dbReference type="EMBL" id="EPT04036.1"/>
    </source>
</evidence>
<dbReference type="Gene3D" id="3.40.630.30">
    <property type="match status" value="1"/>
</dbReference>
<dbReference type="SUPFAM" id="SSF55729">
    <property type="entry name" value="Acyl-CoA N-acyltransferases (Nat)"/>
    <property type="match status" value="1"/>
</dbReference>
<dbReference type="PROSITE" id="PS51186">
    <property type="entry name" value="GNAT"/>
    <property type="match status" value="1"/>
</dbReference>
<dbReference type="InterPro" id="IPR050680">
    <property type="entry name" value="YpeA/RimI_acetyltransf"/>
</dbReference>
<evidence type="ECO:0000259" key="3">
    <source>
        <dbReference type="PROSITE" id="PS51186"/>
    </source>
</evidence>
<evidence type="ECO:0000313" key="5">
    <source>
        <dbReference type="Proteomes" id="UP000015241"/>
    </source>
</evidence>
<keyword evidence="1" id="KW-0808">Transferase</keyword>